<dbReference type="EMBL" id="JACIEJ010000015">
    <property type="protein sequence ID" value="MBB3988055.1"/>
    <property type="molecule type" value="Genomic_DNA"/>
</dbReference>
<dbReference type="AlphaFoldDB" id="A0A7W6GUD1"/>
<dbReference type="InterPro" id="IPR000073">
    <property type="entry name" value="AB_hydrolase_1"/>
</dbReference>
<dbReference type="Pfam" id="PF00561">
    <property type="entry name" value="Abhydrolase_1"/>
    <property type="match status" value="1"/>
</dbReference>
<dbReference type="Gene3D" id="3.40.50.1820">
    <property type="entry name" value="alpha/beta hydrolase"/>
    <property type="match status" value="1"/>
</dbReference>
<evidence type="ECO:0000313" key="2">
    <source>
        <dbReference type="EMBL" id="MBB3988055.1"/>
    </source>
</evidence>
<organism evidence="2 3">
    <name type="scientific">Sagittula marina</name>
    <dbReference type="NCBI Taxonomy" id="943940"/>
    <lineage>
        <taxon>Bacteria</taxon>
        <taxon>Pseudomonadati</taxon>
        <taxon>Pseudomonadota</taxon>
        <taxon>Alphaproteobacteria</taxon>
        <taxon>Rhodobacterales</taxon>
        <taxon>Roseobacteraceae</taxon>
        <taxon>Sagittula</taxon>
    </lineage>
</organism>
<dbReference type="GO" id="GO:0003824">
    <property type="term" value="F:catalytic activity"/>
    <property type="evidence" value="ECO:0007669"/>
    <property type="project" value="InterPro"/>
</dbReference>
<dbReference type="InterPro" id="IPR017497">
    <property type="entry name" value="BchO"/>
</dbReference>
<dbReference type="InterPro" id="IPR000639">
    <property type="entry name" value="Epox_hydrolase-like"/>
</dbReference>
<dbReference type="SUPFAM" id="SSF53474">
    <property type="entry name" value="alpha/beta-Hydrolases"/>
    <property type="match status" value="1"/>
</dbReference>
<keyword evidence="3" id="KW-1185">Reference proteome</keyword>
<reference evidence="2 3" key="1">
    <citation type="submission" date="2020-08" db="EMBL/GenBank/DDBJ databases">
        <title>Genomic Encyclopedia of Type Strains, Phase IV (KMG-IV): sequencing the most valuable type-strain genomes for metagenomic binning, comparative biology and taxonomic classification.</title>
        <authorList>
            <person name="Goeker M."/>
        </authorList>
    </citation>
    <scope>NUCLEOTIDE SEQUENCE [LARGE SCALE GENOMIC DNA]</scope>
    <source>
        <strain evidence="2 3">DSM 102235</strain>
    </source>
</reference>
<name>A0A7W6GUD1_9RHOB</name>
<dbReference type="PRINTS" id="PR00412">
    <property type="entry name" value="EPOXHYDRLASE"/>
</dbReference>
<dbReference type="PANTHER" id="PTHR46438:SF11">
    <property type="entry name" value="LIPASE-RELATED"/>
    <property type="match status" value="1"/>
</dbReference>
<accession>A0A7W6GUD1</accession>
<comment type="caution">
    <text evidence="2">The sequence shown here is derived from an EMBL/GenBank/DDBJ whole genome shotgun (WGS) entry which is preliminary data.</text>
</comment>
<evidence type="ECO:0000313" key="3">
    <source>
        <dbReference type="Proteomes" id="UP000541426"/>
    </source>
</evidence>
<evidence type="ECO:0000259" key="1">
    <source>
        <dbReference type="Pfam" id="PF00561"/>
    </source>
</evidence>
<proteinExistence type="predicted"/>
<sequence length="265" mass="28111">MQEAGSERDRPTLLLLHGAGASTHTWRDMIPPLEQKYHVVALDLPGQGFTKLGPRNRCGLVPMAQDIALLCQDQGWAPSVIIGHSAGAAIALHLSRILPNSPRIVGINAALGRFDGVASWLFPLLAKVLSLTPLTALAFTAGGNPTARARRLIEGTGSQLPPDGLALYGRLVSDRDHVDGVLQMMSQWDVGPLLDALPQINAPCLLLTGDKDSAVAPQVSAKAVRALPHATLQSLGALGHLAHEEDPALVTRRIFDWIAQTDSGS</sequence>
<dbReference type="InterPro" id="IPR029058">
    <property type="entry name" value="AB_hydrolase_fold"/>
</dbReference>
<gene>
    <name evidence="2" type="ORF">GGQ68_004411</name>
</gene>
<dbReference type="NCBIfam" id="TIGR03056">
    <property type="entry name" value="bchO_mg_che_rel"/>
    <property type="match status" value="1"/>
</dbReference>
<dbReference type="PRINTS" id="PR00111">
    <property type="entry name" value="ABHYDROLASE"/>
</dbReference>
<dbReference type="PANTHER" id="PTHR46438">
    <property type="entry name" value="ALPHA/BETA-HYDROLASES SUPERFAMILY PROTEIN"/>
    <property type="match status" value="1"/>
</dbReference>
<dbReference type="Proteomes" id="UP000541426">
    <property type="component" value="Unassembled WGS sequence"/>
</dbReference>
<protein>
    <submittedName>
        <fullName evidence="2">Magnesium chelatase accessory protein</fullName>
    </submittedName>
</protein>
<feature type="domain" description="AB hydrolase-1" evidence="1">
    <location>
        <begin position="11"/>
        <end position="247"/>
    </location>
</feature>